<gene>
    <name evidence="9" type="ORF">ABIF29_007690</name>
</gene>
<dbReference type="InterPro" id="IPR015424">
    <property type="entry name" value="PyrdxlP-dep_Trfase"/>
</dbReference>
<dbReference type="CDD" id="cd00609">
    <property type="entry name" value="AAT_like"/>
    <property type="match status" value="1"/>
</dbReference>
<name>A0ABV4FBN6_BRAEL</name>
<evidence type="ECO:0000256" key="4">
    <source>
        <dbReference type="ARBA" id="ARBA00022679"/>
    </source>
</evidence>
<dbReference type="InterPro" id="IPR004838">
    <property type="entry name" value="NHTrfase_class1_PyrdxlP-BS"/>
</dbReference>
<keyword evidence="3 7" id="KW-0032">Aminotransferase</keyword>
<keyword evidence="4 7" id="KW-0808">Transferase</keyword>
<protein>
    <recommendedName>
        <fullName evidence="7">Aminotransferase</fullName>
        <ecNumber evidence="7">2.6.1.-</ecNumber>
    </recommendedName>
</protein>
<keyword evidence="5" id="KW-0663">Pyridoxal phosphate</keyword>
<evidence type="ECO:0000256" key="6">
    <source>
        <dbReference type="ARBA" id="ARBA00049185"/>
    </source>
</evidence>
<dbReference type="SUPFAM" id="SSF53383">
    <property type="entry name" value="PLP-dependent transferases"/>
    <property type="match status" value="1"/>
</dbReference>
<sequence length="426" mass="45782">MIKKLLGWVEPDRRTAVAPASAIPSVLPSLSPRMSGIKASPASVLRRRARELRAAGRDIIELSSGNLDFPTPDHVIAAAHQAALRGETRYTDVDGTPELKRAVRAALLRDHHLDYRLDEIVITNGSTQALFNALLTTLAPDDEVIIPAPYWAPYLDQVRLAGAAPVVVPCAQNNGFKLRAEDLQAAISARTRWIIVNNPVNPSGALYSREDLSEIAAVLVRHPDIWVLADGLYEHIVFDGAPAPTLAEIEPRLKPRTLTVSGLAKSYAMMGWRIGYAAGPSTLIREMITIQSQTTSGASSISQAAAVAALDGAQDVLLERAAILRAKRDRFAELVNECAGLSCTPPEGTFYLLVACAGVIGKRAPDGRVIRTDRDFSAYLLEAADVVVFAGEDLGLSPYIRVSFANPSATIEEAAGRLKRACAALQ</sequence>
<reference evidence="9 10" key="1">
    <citation type="submission" date="2024-07" db="EMBL/GenBank/DDBJ databases">
        <title>Genomic Encyclopedia of Type Strains, Phase V (KMG-V): Genome sequencing to study the core and pangenomes of soil and plant-associated prokaryotes.</title>
        <authorList>
            <person name="Whitman W."/>
        </authorList>
    </citation>
    <scope>NUCLEOTIDE SEQUENCE [LARGE SCALE GENOMIC DNA]</scope>
    <source>
        <strain evidence="9 10">USDA 415</strain>
    </source>
</reference>
<dbReference type="EMBL" id="JBGBZA010000002">
    <property type="protein sequence ID" value="MEY9320891.1"/>
    <property type="molecule type" value="Genomic_DNA"/>
</dbReference>
<accession>A0ABV4FBN6</accession>
<comment type="caution">
    <text evidence="9">The sequence shown here is derived from an EMBL/GenBank/DDBJ whole genome shotgun (WGS) entry which is preliminary data.</text>
</comment>
<dbReference type="InterPro" id="IPR015422">
    <property type="entry name" value="PyrdxlP-dep_Trfase_small"/>
</dbReference>
<dbReference type="Proteomes" id="UP001565471">
    <property type="component" value="Unassembled WGS sequence"/>
</dbReference>
<dbReference type="GO" id="GO:0004069">
    <property type="term" value="F:L-aspartate:2-oxoglutarate aminotransferase activity"/>
    <property type="evidence" value="ECO:0007669"/>
    <property type="project" value="UniProtKB-EC"/>
</dbReference>
<dbReference type="InterPro" id="IPR015421">
    <property type="entry name" value="PyrdxlP-dep_Trfase_major"/>
</dbReference>
<dbReference type="Pfam" id="PF00155">
    <property type="entry name" value="Aminotran_1_2"/>
    <property type="match status" value="1"/>
</dbReference>
<dbReference type="PANTHER" id="PTHR46383">
    <property type="entry name" value="ASPARTATE AMINOTRANSFERASE"/>
    <property type="match status" value="1"/>
</dbReference>
<evidence type="ECO:0000256" key="3">
    <source>
        <dbReference type="ARBA" id="ARBA00022576"/>
    </source>
</evidence>
<evidence type="ECO:0000259" key="8">
    <source>
        <dbReference type="Pfam" id="PF00155"/>
    </source>
</evidence>
<dbReference type="PANTHER" id="PTHR46383:SF1">
    <property type="entry name" value="ASPARTATE AMINOTRANSFERASE"/>
    <property type="match status" value="1"/>
</dbReference>
<evidence type="ECO:0000256" key="7">
    <source>
        <dbReference type="RuleBase" id="RU000481"/>
    </source>
</evidence>
<dbReference type="PROSITE" id="PS00105">
    <property type="entry name" value="AA_TRANSFER_CLASS_1"/>
    <property type="match status" value="1"/>
</dbReference>
<dbReference type="Gene3D" id="3.90.1150.10">
    <property type="entry name" value="Aspartate Aminotransferase, domain 1"/>
    <property type="match status" value="1"/>
</dbReference>
<comment type="catalytic activity">
    <reaction evidence="6">
        <text>L-aspartate + 2-oxoglutarate = oxaloacetate + L-glutamate</text>
        <dbReference type="Rhea" id="RHEA:21824"/>
        <dbReference type="ChEBI" id="CHEBI:16452"/>
        <dbReference type="ChEBI" id="CHEBI:16810"/>
        <dbReference type="ChEBI" id="CHEBI:29985"/>
        <dbReference type="ChEBI" id="CHEBI:29991"/>
        <dbReference type="EC" id="2.6.1.1"/>
    </reaction>
</comment>
<comment type="cofactor">
    <cofactor evidence="1 7">
        <name>pyridoxal 5'-phosphate</name>
        <dbReference type="ChEBI" id="CHEBI:597326"/>
    </cofactor>
</comment>
<dbReference type="InterPro" id="IPR004839">
    <property type="entry name" value="Aminotransferase_I/II_large"/>
</dbReference>
<dbReference type="EC" id="2.6.1.-" evidence="7"/>
<dbReference type="Gene3D" id="3.40.640.10">
    <property type="entry name" value="Type I PLP-dependent aspartate aminotransferase-like (Major domain)"/>
    <property type="match status" value="1"/>
</dbReference>
<evidence type="ECO:0000313" key="9">
    <source>
        <dbReference type="EMBL" id="MEY9320891.1"/>
    </source>
</evidence>
<organism evidence="9 10">
    <name type="scientific">Bradyrhizobium elkanii</name>
    <dbReference type="NCBI Taxonomy" id="29448"/>
    <lineage>
        <taxon>Bacteria</taxon>
        <taxon>Pseudomonadati</taxon>
        <taxon>Pseudomonadota</taxon>
        <taxon>Alphaproteobacteria</taxon>
        <taxon>Hyphomicrobiales</taxon>
        <taxon>Nitrobacteraceae</taxon>
        <taxon>Bradyrhizobium</taxon>
    </lineage>
</organism>
<proteinExistence type="inferred from homology"/>
<evidence type="ECO:0000256" key="2">
    <source>
        <dbReference type="ARBA" id="ARBA00007441"/>
    </source>
</evidence>
<dbReference type="InterPro" id="IPR050596">
    <property type="entry name" value="AspAT/PAT-like"/>
</dbReference>
<keyword evidence="10" id="KW-1185">Reference proteome</keyword>
<evidence type="ECO:0000313" key="10">
    <source>
        <dbReference type="Proteomes" id="UP001565471"/>
    </source>
</evidence>
<feature type="domain" description="Aminotransferase class I/classII large" evidence="8">
    <location>
        <begin position="58"/>
        <end position="418"/>
    </location>
</feature>
<evidence type="ECO:0000256" key="1">
    <source>
        <dbReference type="ARBA" id="ARBA00001933"/>
    </source>
</evidence>
<evidence type="ECO:0000256" key="5">
    <source>
        <dbReference type="ARBA" id="ARBA00022898"/>
    </source>
</evidence>
<comment type="similarity">
    <text evidence="2 7">Belongs to the class-I pyridoxal-phosphate-dependent aminotransferase family.</text>
</comment>